<sequence>MITAQAIRFSNDVAAMRAFCETLGLVATVTSDDWAVMHSDQGDLLLHGTRTATPGHVAGQTDLTFEVDDLMPYAEEFGGLPVDEAYGRSLLVTDPLGLELTLNEAQYDFYGYATHDVTPDPAISVCPVRFTDPAGPYADFLRRLGLRPEGGDDSFASFAADRGSVGLHVARPGEFEQYVLGSGAAVHLTFGSTGDPQELADRLRSAGHEVRVDTSFGTMLEIRDPDGWLVQVHSG</sequence>
<dbReference type="AlphaFoldDB" id="A0A967E8T2"/>
<comment type="caution">
    <text evidence="1">The sequence shown here is derived from an EMBL/GenBank/DDBJ whole genome shotgun (WGS) entry which is preliminary data.</text>
</comment>
<reference evidence="1" key="1">
    <citation type="submission" date="2020-03" db="EMBL/GenBank/DDBJ databases">
        <title>Draft sequencing of Calidifontibacter sp. DB0510.</title>
        <authorList>
            <person name="Kim D.-U."/>
        </authorList>
    </citation>
    <scope>NUCLEOTIDE SEQUENCE</scope>
    <source>
        <strain evidence="1">DB0510</strain>
    </source>
</reference>
<gene>
    <name evidence="1" type="ORF">G9U51_07260</name>
</gene>
<protein>
    <recommendedName>
        <fullName evidence="3">VOC family protein</fullName>
    </recommendedName>
</protein>
<dbReference type="InterPro" id="IPR029068">
    <property type="entry name" value="Glyas_Bleomycin-R_OHBP_Dase"/>
</dbReference>
<proteinExistence type="predicted"/>
<organism evidence="1 2">
    <name type="scientific">Metallococcus carri</name>
    <dbReference type="NCBI Taxonomy" id="1656884"/>
    <lineage>
        <taxon>Bacteria</taxon>
        <taxon>Bacillati</taxon>
        <taxon>Actinomycetota</taxon>
        <taxon>Actinomycetes</taxon>
        <taxon>Micrococcales</taxon>
        <taxon>Dermacoccaceae</taxon>
        <taxon>Metallococcus</taxon>
    </lineage>
</organism>
<dbReference type="SUPFAM" id="SSF54593">
    <property type="entry name" value="Glyoxalase/Bleomycin resistance protein/Dihydroxybiphenyl dioxygenase"/>
    <property type="match status" value="2"/>
</dbReference>
<dbReference type="Gene3D" id="3.10.180.10">
    <property type="entry name" value="2,3-Dihydroxybiphenyl 1,2-Dioxygenase, domain 1"/>
    <property type="match status" value="2"/>
</dbReference>
<keyword evidence="2" id="KW-1185">Reference proteome</keyword>
<dbReference type="EMBL" id="JAAOIV010000004">
    <property type="protein sequence ID" value="NHN55577.1"/>
    <property type="molecule type" value="Genomic_DNA"/>
</dbReference>
<accession>A0A967E8T2</accession>
<name>A0A967E8T2_9MICO</name>
<dbReference type="RefSeq" id="WP_166195357.1">
    <property type="nucleotide sequence ID" value="NZ_JAAOIV010000004.1"/>
</dbReference>
<evidence type="ECO:0000313" key="2">
    <source>
        <dbReference type="Proteomes" id="UP000744769"/>
    </source>
</evidence>
<evidence type="ECO:0000313" key="1">
    <source>
        <dbReference type="EMBL" id="NHN55577.1"/>
    </source>
</evidence>
<dbReference type="Proteomes" id="UP000744769">
    <property type="component" value="Unassembled WGS sequence"/>
</dbReference>
<evidence type="ECO:0008006" key="3">
    <source>
        <dbReference type="Google" id="ProtNLM"/>
    </source>
</evidence>